<dbReference type="Gene3D" id="3.40.50.150">
    <property type="entry name" value="Vaccinia Virus protein VP39"/>
    <property type="match status" value="2"/>
</dbReference>
<dbReference type="REBASE" id="97799">
    <property type="entry name" value="M.SpnWVCE6ORFAP"/>
</dbReference>
<dbReference type="EC" id="2.1.1.72" evidence="2"/>
<evidence type="ECO:0000313" key="11">
    <source>
        <dbReference type="Proteomes" id="UP000304540"/>
    </source>
</evidence>
<dbReference type="InterPro" id="IPR023095">
    <property type="entry name" value="Ade_MeTrfase_dom_2"/>
</dbReference>
<dbReference type="EMBL" id="CABABW010000014">
    <property type="protein sequence ID" value="VRI37159.1"/>
    <property type="molecule type" value="Genomic_DNA"/>
</dbReference>
<dbReference type="GO" id="GO:0006298">
    <property type="term" value="P:mismatch repair"/>
    <property type="evidence" value="ECO:0007669"/>
    <property type="project" value="TreeGrafter"/>
</dbReference>
<dbReference type="InterPro" id="IPR012327">
    <property type="entry name" value="MeTrfase_D12"/>
</dbReference>
<dbReference type="PANTHER" id="PTHR30481:SF3">
    <property type="entry name" value="DNA ADENINE METHYLASE"/>
    <property type="match status" value="1"/>
</dbReference>
<dbReference type="GO" id="GO:0009307">
    <property type="term" value="P:DNA restriction-modification system"/>
    <property type="evidence" value="ECO:0007669"/>
    <property type="project" value="InterPro"/>
</dbReference>
<dbReference type="GO" id="GO:0043565">
    <property type="term" value="F:sequence-specific DNA binding"/>
    <property type="evidence" value="ECO:0007669"/>
    <property type="project" value="TreeGrafter"/>
</dbReference>
<evidence type="ECO:0000256" key="1">
    <source>
        <dbReference type="ARBA" id="ARBA00006594"/>
    </source>
</evidence>
<comment type="similarity">
    <text evidence="1">Belongs to the N(4)/N(6)-methyltransferase family.</text>
</comment>
<reference evidence="7" key="1">
    <citation type="submission" date="2014-04" db="EMBL/GenBank/DDBJ databases">
        <authorList>
            <person name="Croucher N."/>
        </authorList>
    </citation>
    <scope>NUCLEOTIDE SEQUENCE</scope>
    <source>
        <strain evidence="7">WVCE6</strain>
    </source>
</reference>
<name>A0A098Z3Y4_STREE</name>
<comment type="catalytic activity">
    <reaction evidence="6">
        <text>a 2'-deoxyadenosine in DNA + S-adenosyl-L-methionine = an N(6)-methyl-2'-deoxyadenosine in DNA + S-adenosyl-L-homocysteine + H(+)</text>
        <dbReference type="Rhea" id="RHEA:15197"/>
        <dbReference type="Rhea" id="RHEA-COMP:12418"/>
        <dbReference type="Rhea" id="RHEA-COMP:12419"/>
        <dbReference type="ChEBI" id="CHEBI:15378"/>
        <dbReference type="ChEBI" id="CHEBI:57856"/>
        <dbReference type="ChEBI" id="CHEBI:59789"/>
        <dbReference type="ChEBI" id="CHEBI:90615"/>
        <dbReference type="ChEBI" id="CHEBI:90616"/>
        <dbReference type="EC" id="2.1.1.72"/>
    </reaction>
</comment>
<keyword evidence="4 8" id="KW-0808">Transferase</keyword>
<dbReference type="RefSeq" id="WP_016397372.1">
    <property type="nucleotide sequence ID" value="NZ_CQWF01000020.1"/>
</dbReference>
<organism evidence="7">
    <name type="scientific">Streptococcus pneumoniae</name>
    <dbReference type="NCBI Taxonomy" id="1313"/>
    <lineage>
        <taxon>Bacteria</taxon>
        <taxon>Bacillati</taxon>
        <taxon>Bacillota</taxon>
        <taxon>Bacilli</taxon>
        <taxon>Lactobacillales</taxon>
        <taxon>Streptococcaceae</taxon>
        <taxon>Streptococcus</taxon>
    </lineage>
</organism>
<keyword evidence="5" id="KW-0949">S-adenosyl-L-methionine</keyword>
<dbReference type="EMBL" id="CRVC01000007">
    <property type="protein sequence ID" value="COR49522.1"/>
    <property type="molecule type" value="Genomic_DNA"/>
</dbReference>
<sequence>MKPLFKYPGGKGSEYKYLRKLFPEFDTYVEPFLGGGAVYWATEADNWIINDYSQELISIYRYTQTQDELFLTYLEEIGRVWKNKDNYVDVVMELLLDRAEPNVGLLTEISGILLDSTNEIPKYYQMLEEYLRDSLTRKRKSLARISQKEEIKNWEENSLSILGAGIYTYLRTLYNQTSFEQQPQLKTVLYLFIREYAYSSMFRYNADGMFNVPFGGNSYAKKDFQQRFNQITDGEVVDKLRNTTILQGDFSDAFIDQEGAFMFLDPPYDSEFSTYNLHVFDAQEQIRLRNKLLQVKQTKWLMVVKSTDFIEELYEHDNWYKFRFDKSYSVNFKNRNEQNVKHLVITNYQLEEI</sequence>
<dbReference type="AlphaFoldDB" id="A0A098Z3Y4"/>
<dbReference type="GO" id="GO:1904047">
    <property type="term" value="F:S-adenosyl-L-methionine binding"/>
    <property type="evidence" value="ECO:0007669"/>
    <property type="project" value="TreeGrafter"/>
</dbReference>
<reference evidence="9 11" key="4">
    <citation type="submission" date="2019-04" db="EMBL/GenBank/DDBJ databases">
        <authorList>
            <consortium name="Pathogen Informatics"/>
        </authorList>
    </citation>
    <scope>NUCLEOTIDE SEQUENCE [LARGE SCALE GENOMIC DNA]</scope>
    <source>
        <strain evidence="9 11">GPSC232</strain>
    </source>
</reference>
<dbReference type="PANTHER" id="PTHR30481">
    <property type="entry name" value="DNA ADENINE METHYLASE"/>
    <property type="match status" value="1"/>
</dbReference>
<gene>
    <name evidence="8" type="primary">dpnM</name>
    <name evidence="8" type="ORF">ERS021218_00821</name>
    <name evidence="9" type="ORF">SAMEA3381574_01549</name>
</gene>
<dbReference type="Pfam" id="PF02086">
    <property type="entry name" value="MethyltransfD12"/>
    <property type="match status" value="1"/>
</dbReference>
<evidence type="ECO:0000313" key="7">
    <source>
        <dbReference type="EMBL" id="CDQ47603.1"/>
    </source>
</evidence>
<dbReference type="EMBL" id="LK020707">
    <property type="protein sequence ID" value="CDQ47603.1"/>
    <property type="molecule type" value="Genomic_DNA"/>
</dbReference>
<dbReference type="PROSITE" id="PS00092">
    <property type="entry name" value="N6_MTASE"/>
    <property type="match status" value="1"/>
</dbReference>
<dbReference type="Gene3D" id="1.10.1020.10">
    <property type="entry name" value="Adenine-specific Methyltransferase, Domain 2"/>
    <property type="match status" value="2"/>
</dbReference>
<proteinExistence type="inferred from homology"/>
<evidence type="ECO:0000313" key="10">
    <source>
        <dbReference type="Proteomes" id="UP000046095"/>
    </source>
</evidence>
<evidence type="ECO:0000256" key="4">
    <source>
        <dbReference type="ARBA" id="ARBA00022679"/>
    </source>
</evidence>
<reference evidence="8 10" key="3">
    <citation type="submission" date="2015-03" db="EMBL/GenBank/DDBJ databases">
        <authorList>
            <person name="Murphy D."/>
        </authorList>
    </citation>
    <scope>NUCLEOTIDE SEQUENCE [LARGE SCALE GENOMIC DNA]</scope>
    <source>
        <strain evidence="8 10">SMRU1708</strain>
    </source>
</reference>
<evidence type="ECO:0000256" key="5">
    <source>
        <dbReference type="ARBA" id="ARBA00022691"/>
    </source>
</evidence>
<dbReference type="GO" id="GO:0009007">
    <property type="term" value="F:site-specific DNA-methyltransferase (adenine-specific) activity"/>
    <property type="evidence" value="ECO:0007669"/>
    <property type="project" value="UniProtKB-EC"/>
</dbReference>
<evidence type="ECO:0000313" key="8">
    <source>
        <dbReference type="EMBL" id="COR49522.1"/>
    </source>
</evidence>
<evidence type="ECO:0000256" key="6">
    <source>
        <dbReference type="ARBA" id="ARBA00047942"/>
    </source>
</evidence>
<keyword evidence="3 7" id="KW-0489">Methyltransferase</keyword>
<dbReference type="InterPro" id="IPR002052">
    <property type="entry name" value="DNA_methylase_N6_adenine_CS"/>
</dbReference>
<evidence type="ECO:0000256" key="2">
    <source>
        <dbReference type="ARBA" id="ARBA00011900"/>
    </source>
</evidence>
<dbReference type="InterPro" id="IPR029063">
    <property type="entry name" value="SAM-dependent_MTases_sf"/>
</dbReference>
<dbReference type="PATRIC" id="fig|1313.5272.peg.1153"/>
<dbReference type="GO" id="GO:0032259">
    <property type="term" value="P:methylation"/>
    <property type="evidence" value="ECO:0007669"/>
    <property type="project" value="UniProtKB-KW"/>
</dbReference>
<evidence type="ECO:0000256" key="3">
    <source>
        <dbReference type="ARBA" id="ARBA00022603"/>
    </source>
</evidence>
<dbReference type="PRINTS" id="PR00505">
    <property type="entry name" value="D12N6MTFRASE"/>
</dbReference>
<reference evidence="7" key="2">
    <citation type="submission" date="2014-10" db="EMBL/GenBank/DDBJ databases">
        <title>Contrasting mechanisms driving short-term and long-term diversification of pneumococci.</title>
        <authorList>
            <person name="Croucher N.J."/>
            <person name="Coupland P.C."/>
            <person name="Stevenson A.E."/>
            <person name="Callendrello A."/>
            <person name="Bentley S.D."/>
            <person name="Hanage W.P."/>
        </authorList>
    </citation>
    <scope>NUCLEOTIDE SEQUENCE</scope>
    <source>
        <strain evidence="7">WVCE6</strain>
    </source>
</reference>
<dbReference type="SUPFAM" id="SSF53335">
    <property type="entry name" value="S-adenosyl-L-methionine-dependent methyltransferases"/>
    <property type="match status" value="1"/>
</dbReference>
<accession>A0A098Z3Y4</accession>
<evidence type="ECO:0000313" key="9">
    <source>
        <dbReference type="EMBL" id="VRI37159.1"/>
    </source>
</evidence>
<dbReference type="Proteomes" id="UP000304540">
    <property type="component" value="Unassembled WGS sequence"/>
</dbReference>
<protein>
    <recommendedName>
        <fullName evidence="2">site-specific DNA-methyltransferase (adenine-specific)</fullName>
        <ecNumber evidence="2">2.1.1.72</ecNumber>
    </recommendedName>
</protein>
<dbReference type="Proteomes" id="UP000046095">
    <property type="component" value="Unassembled WGS sequence"/>
</dbReference>